<name>A0ABS0LC78_9CORY</name>
<dbReference type="Gene3D" id="3.40.50.720">
    <property type="entry name" value="NAD(P)-binding Rossmann-like Domain"/>
    <property type="match status" value="1"/>
</dbReference>
<dbReference type="InterPro" id="IPR051267">
    <property type="entry name" value="STEAP_metalloreductase"/>
</dbReference>
<dbReference type="PANTHER" id="PTHR14239">
    <property type="entry name" value="DUDULIN-RELATED"/>
    <property type="match status" value="1"/>
</dbReference>
<comment type="caution">
    <text evidence="4">The sequence shown here is derived from an EMBL/GenBank/DDBJ whole genome shotgun (WGS) entry which is preliminary data.</text>
</comment>
<keyword evidence="2" id="KW-0472">Membrane</keyword>
<keyword evidence="2" id="KW-1133">Transmembrane helix</keyword>
<evidence type="ECO:0000256" key="2">
    <source>
        <dbReference type="SAM" id="Phobius"/>
    </source>
</evidence>
<evidence type="ECO:0000256" key="1">
    <source>
        <dbReference type="ARBA" id="ARBA00023002"/>
    </source>
</evidence>
<dbReference type="InterPro" id="IPR036291">
    <property type="entry name" value="NAD(P)-bd_dom_sf"/>
</dbReference>
<reference evidence="4 5" key="1">
    <citation type="journal article" date="2020" name="J. Clin. Microbiol.">
        <title>Assessing the Genetic Diversity of Austrian Corynebacterium diphtheriae Clinical Isolates, 2011-2019.</title>
        <authorList>
            <person name="Schaeffer J."/>
            <person name="Huhulescu S."/>
            <person name="Stoeger A."/>
            <person name="Allerberger F."/>
            <person name="Ruppitsch W."/>
        </authorList>
    </citation>
    <scope>NUCLEOTIDE SEQUENCE [LARGE SCALE GENOMIC DNA]</scope>
    <source>
        <strain evidence="4 5">04-17</strain>
    </source>
</reference>
<gene>
    <name evidence="4" type="ORF">I4J41_06605</name>
</gene>
<accession>A0ABS0LC78</accession>
<protein>
    <submittedName>
        <fullName evidence="4">NAD(P)-binding domain-containing protein</fullName>
    </submittedName>
</protein>
<keyword evidence="5" id="KW-1185">Reference proteome</keyword>
<organism evidence="4 5">
    <name type="scientific">Corynebacterium belfantii</name>
    <dbReference type="NCBI Taxonomy" id="2014537"/>
    <lineage>
        <taxon>Bacteria</taxon>
        <taxon>Bacillati</taxon>
        <taxon>Actinomycetota</taxon>
        <taxon>Actinomycetes</taxon>
        <taxon>Mycobacteriales</taxon>
        <taxon>Corynebacteriaceae</taxon>
        <taxon>Corynebacterium</taxon>
    </lineage>
</organism>
<dbReference type="Pfam" id="PF03807">
    <property type="entry name" value="F420_oxidored"/>
    <property type="match status" value="1"/>
</dbReference>
<dbReference type="SUPFAM" id="SSF51735">
    <property type="entry name" value="NAD(P)-binding Rossmann-fold domains"/>
    <property type="match status" value="1"/>
</dbReference>
<dbReference type="Proteomes" id="UP000615580">
    <property type="component" value="Unassembled WGS sequence"/>
</dbReference>
<dbReference type="EMBL" id="JADQUG010000022">
    <property type="protein sequence ID" value="MBG9354279.1"/>
    <property type="molecule type" value="Genomic_DNA"/>
</dbReference>
<proteinExistence type="predicted"/>
<dbReference type="PANTHER" id="PTHR14239:SF10">
    <property type="entry name" value="REDUCTASE"/>
    <property type="match status" value="1"/>
</dbReference>
<evidence type="ECO:0000259" key="3">
    <source>
        <dbReference type="Pfam" id="PF03807"/>
    </source>
</evidence>
<evidence type="ECO:0000313" key="4">
    <source>
        <dbReference type="EMBL" id="MBG9354279.1"/>
    </source>
</evidence>
<keyword evidence="2" id="KW-0812">Transmembrane</keyword>
<sequence>MSRRILVWATYSIRIRLRRTAMKTIGFIGSGLIGATVARLAIDAGYNVVMSNSREPRTLLPLTQALGPNARAATAEEAAQAGDIVVVTIPLNSLHEIPTKPLRRKVVIETSNYYEQRDGFIEQLDSREITTSQILQDRVPEAKIVKAFNNINFRHLGELARPEHADARTSLVIAGDDDSAKAEVREFLNAIGYGTIDAGPLAQGWRFDNGQPAYGRPYIPQGAQPTSIFDMGPGHLATEQEIKDALDAASR</sequence>
<dbReference type="InterPro" id="IPR028939">
    <property type="entry name" value="P5C_Rdtase_cat_N"/>
</dbReference>
<feature type="transmembrane region" description="Helical" evidence="2">
    <location>
        <begin position="21"/>
        <end position="42"/>
    </location>
</feature>
<evidence type="ECO:0000313" key="5">
    <source>
        <dbReference type="Proteomes" id="UP000615580"/>
    </source>
</evidence>
<feature type="domain" description="Pyrroline-5-carboxylate reductase catalytic N-terminal" evidence="3">
    <location>
        <begin position="24"/>
        <end position="113"/>
    </location>
</feature>
<keyword evidence="1" id="KW-0560">Oxidoreductase</keyword>